<keyword evidence="2" id="KW-1133">Transmembrane helix</keyword>
<dbReference type="RefSeq" id="WP_379271950.1">
    <property type="nucleotide sequence ID" value="NZ_JBHUGT010000033.1"/>
</dbReference>
<evidence type="ECO:0000256" key="1">
    <source>
        <dbReference type="SAM" id="MobiDB-lite"/>
    </source>
</evidence>
<organism evidence="3 4">
    <name type="scientific">Paenibacillus thailandensis</name>
    <dbReference type="NCBI Taxonomy" id="393250"/>
    <lineage>
        <taxon>Bacteria</taxon>
        <taxon>Bacillati</taxon>
        <taxon>Bacillota</taxon>
        <taxon>Bacilli</taxon>
        <taxon>Bacillales</taxon>
        <taxon>Paenibacillaceae</taxon>
        <taxon>Paenibacillus</taxon>
    </lineage>
</organism>
<dbReference type="EC" id="1.-.-.-" evidence="3"/>
<feature type="region of interest" description="Disordered" evidence="1">
    <location>
        <begin position="44"/>
        <end position="66"/>
    </location>
</feature>
<gene>
    <name evidence="3" type="ORF">ACFSW5_09540</name>
</gene>
<dbReference type="EMBL" id="JBHUMY010000008">
    <property type="protein sequence ID" value="MFD2660503.1"/>
    <property type="molecule type" value="Genomic_DNA"/>
</dbReference>
<keyword evidence="4" id="KW-1185">Reference proteome</keyword>
<protein>
    <submittedName>
        <fullName evidence="3">Gluconate 2-dehydrogenase subunit 3 family protein</fullName>
        <ecNumber evidence="3">1.-.-.-</ecNumber>
    </submittedName>
</protein>
<dbReference type="Proteomes" id="UP001597493">
    <property type="component" value="Unassembled WGS sequence"/>
</dbReference>
<comment type="caution">
    <text evidence="3">The sequence shown here is derived from an EMBL/GenBank/DDBJ whole genome shotgun (WGS) entry which is preliminary data.</text>
</comment>
<name>A0ABW5QXP7_9BACL</name>
<proteinExistence type="predicted"/>
<evidence type="ECO:0000256" key="2">
    <source>
        <dbReference type="SAM" id="Phobius"/>
    </source>
</evidence>
<dbReference type="NCBIfam" id="TIGR01409">
    <property type="entry name" value="TAT_signal_seq"/>
    <property type="match status" value="1"/>
</dbReference>
<dbReference type="InterPro" id="IPR027056">
    <property type="entry name" value="Gluconate_2DH_su3"/>
</dbReference>
<keyword evidence="2" id="KW-0472">Membrane</keyword>
<sequence length="261" mass="29088">MADNNEARKNEPQDASRRNFLKYTGTALGGVVVGGVIGGLIGANTNRETEQPPNQSNEAAPGESNNKDYNQALMFLTQSQFQTTQAAAERIFPEDESGPGAKTLGVAYFIDHQLAGSWGINARDYMMGPFYEAEAEQGYQLSFKRHELFTLGLKGLEDYSKNKFNNPFTALKAEQQDEVLTAFAENKADIKGLPAATFFNLLRQLTIEGVYADPLYGGNKNMDGWRMRSYPGNQYSYYNDIEKDEFLKIEPLSLHDHLNLG</sequence>
<dbReference type="PROSITE" id="PS51318">
    <property type="entry name" value="TAT"/>
    <property type="match status" value="1"/>
</dbReference>
<reference evidence="4" key="1">
    <citation type="journal article" date="2019" name="Int. J. Syst. Evol. Microbiol.">
        <title>The Global Catalogue of Microorganisms (GCM) 10K type strain sequencing project: providing services to taxonomists for standard genome sequencing and annotation.</title>
        <authorList>
            <consortium name="The Broad Institute Genomics Platform"/>
            <consortium name="The Broad Institute Genome Sequencing Center for Infectious Disease"/>
            <person name="Wu L."/>
            <person name="Ma J."/>
        </authorList>
    </citation>
    <scope>NUCLEOTIDE SEQUENCE [LARGE SCALE GENOMIC DNA]</scope>
    <source>
        <strain evidence="4">TISTR 1827</strain>
    </source>
</reference>
<accession>A0ABW5QXP7</accession>
<dbReference type="Pfam" id="PF13618">
    <property type="entry name" value="Gluconate_2-dh3"/>
    <property type="match status" value="1"/>
</dbReference>
<evidence type="ECO:0000313" key="4">
    <source>
        <dbReference type="Proteomes" id="UP001597493"/>
    </source>
</evidence>
<evidence type="ECO:0000313" key="3">
    <source>
        <dbReference type="EMBL" id="MFD2660503.1"/>
    </source>
</evidence>
<feature type="transmembrane region" description="Helical" evidence="2">
    <location>
        <begin position="20"/>
        <end position="43"/>
    </location>
</feature>
<feature type="compositionally biased region" description="Polar residues" evidence="1">
    <location>
        <begin position="51"/>
        <end position="66"/>
    </location>
</feature>
<dbReference type="InterPro" id="IPR019546">
    <property type="entry name" value="TAT_signal_bac_arc"/>
</dbReference>
<dbReference type="GO" id="GO:0016491">
    <property type="term" value="F:oxidoreductase activity"/>
    <property type="evidence" value="ECO:0007669"/>
    <property type="project" value="UniProtKB-KW"/>
</dbReference>
<keyword evidence="2" id="KW-0812">Transmembrane</keyword>
<dbReference type="InterPro" id="IPR006311">
    <property type="entry name" value="TAT_signal"/>
</dbReference>
<keyword evidence="3" id="KW-0560">Oxidoreductase</keyword>